<evidence type="ECO:0000256" key="2">
    <source>
        <dbReference type="ARBA" id="ARBA00022519"/>
    </source>
</evidence>
<keyword evidence="4" id="KW-0472">Membrane</keyword>
<dbReference type="Gene3D" id="3.60.21.10">
    <property type="match status" value="1"/>
</dbReference>
<evidence type="ECO:0000256" key="3">
    <source>
        <dbReference type="ARBA" id="ARBA00022723"/>
    </source>
</evidence>
<keyword evidence="3" id="KW-0479">Metal-binding</keyword>
<protein>
    <submittedName>
        <fullName evidence="7">UDP-2,3-diacylglucosamine pyrophosphatase LpxH</fullName>
    </submittedName>
</protein>
<keyword evidence="5" id="KW-0464">Manganese</keyword>
<accession>A0A4R8FY87</accession>
<dbReference type="GO" id="GO:0009245">
    <property type="term" value="P:lipid A biosynthetic process"/>
    <property type="evidence" value="ECO:0007669"/>
    <property type="project" value="TreeGrafter"/>
</dbReference>
<feature type="domain" description="Calcineurin-like phosphoesterase" evidence="6">
    <location>
        <begin position="8"/>
        <end position="207"/>
    </location>
</feature>
<dbReference type="InterPro" id="IPR029052">
    <property type="entry name" value="Metallo-depent_PP-like"/>
</dbReference>
<dbReference type="PANTHER" id="PTHR34990">
    <property type="entry name" value="UDP-2,3-DIACYLGLUCOSAMINE HYDROLASE-RELATED"/>
    <property type="match status" value="1"/>
</dbReference>
<evidence type="ECO:0000256" key="5">
    <source>
        <dbReference type="ARBA" id="ARBA00023211"/>
    </source>
</evidence>
<dbReference type="InterPro" id="IPR043461">
    <property type="entry name" value="LpxH-like"/>
</dbReference>
<dbReference type="Pfam" id="PF00149">
    <property type="entry name" value="Metallophos"/>
    <property type="match status" value="1"/>
</dbReference>
<dbReference type="AlphaFoldDB" id="A0A4R8FY87"/>
<dbReference type="SUPFAM" id="SSF56300">
    <property type="entry name" value="Metallo-dependent phosphatases"/>
    <property type="match status" value="1"/>
</dbReference>
<dbReference type="GO" id="GO:0016020">
    <property type="term" value="C:membrane"/>
    <property type="evidence" value="ECO:0007669"/>
    <property type="project" value="GOC"/>
</dbReference>
<keyword evidence="1" id="KW-1003">Cell membrane</keyword>
<reference evidence="7 8" key="1">
    <citation type="submission" date="2019-03" db="EMBL/GenBank/DDBJ databases">
        <title>Genomic Encyclopedia of Type Strains, Phase IV (KMG-IV): sequencing the most valuable type-strain genomes for metagenomic binning, comparative biology and taxonomic classification.</title>
        <authorList>
            <person name="Goeker M."/>
        </authorList>
    </citation>
    <scope>NUCLEOTIDE SEQUENCE [LARGE SCALE GENOMIC DNA]</scope>
    <source>
        <strain evidence="7 8">JA181</strain>
    </source>
</reference>
<evidence type="ECO:0000256" key="1">
    <source>
        <dbReference type="ARBA" id="ARBA00022475"/>
    </source>
</evidence>
<dbReference type="Proteomes" id="UP000295484">
    <property type="component" value="Unassembled WGS sequence"/>
</dbReference>
<comment type="caution">
    <text evidence="7">The sequence shown here is derived from an EMBL/GenBank/DDBJ whole genome shotgun (WGS) entry which is preliminary data.</text>
</comment>
<keyword evidence="2" id="KW-0997">Cell inner membrane</keyword>
<evidence type="ECO:0000259" key="6">
    <source>
        <dbReference type="Pfam" id="PF00149"/>
    </source>
</evidence>
<dbReference type="EMBL" id="SOEB01000004">
    <property type="protein sequence ID" value="TDX32005.1"/>
    <property type="molecule type" value="Genomic_DNA"/>
</dbReference>
<sequence length="273" mass="30858">MGPAMECRTIFISDIHLGTRGCQAGMLLDFLSHHSAERIFLVGDIVDGWRLERTWHWPQTHNDLVQEILARARSGVEIVYIPGNHDEMLRAYLGTHFGGIEVKRQAVHVAADGRRYLITHGDQFDSIVMHAKWLAHLGDRAYGAALGLNTLLNRARRIWGGPYWSLSNWAKQQVKQAVNYISEYENVLAAEARRGGYDGIVCGHIHKAELSTVDGLAYVNCGDWVESCTAVIEHPDGRFELIDWAAEMRARALHRDRLRLLGGRRRSQDREAA</sequence>
<dbReference type="CDD" id="cd07398">
    <property type="entry name" value="MPP_YbbF-LpxH"/>
    <property type="match status" value="1"/>
</dbReference>
<evidence type="ECO:0000313" key="7">
    <source>
        <dbReference type="EMBL" id="TDX32005.1"/>
    </source>
</evidence>
<dbReference type="InterPro" id="IPR004843">
    <property type="entry name" value="Calcineurin-like_PHP"/>
</dbReference>
<evidence type="ECO:0000313" key="8">
    <source>
        <dbReference type="Proteomes" id="UP000295484"/>
    </source>
</evidence>
<gene>
    <name evidence="7" type="ORF">EV657_104202</name>
</gene>
<dbReference type="GO" id="GO:0046872">
    <property type="term" value="F:metal ion binding"/>
    <property type="evidence" value="ECO:0007669"/>
    <property type="project" value="UniProtKB-KW"/>
</dbReference>
<name>A0A4R8FY87_9RHOB</name>
<evidence type="ECO:0000256" key="4">
    <source>
        <dbReference type="ARBA" id="ARBA00023136"/>
    </source>
</evidence>
<organism evidence="7 8">
    <name type="scientific">Rhodovulum visakhapatnamense</name>
    <dbReference type="NCBI Taxonomy" id="364297"/>
    <lineage>
        <taxon>Bacteria</taxon>
        <taxon>Pseudomonadati</taxon>
        <taxon>Pseudomonadota</taxon>
        <taxon>Alphaproteobacteria</taxon>
        <taxon>Rhodobacterales</taxon>
        <taxon>Paracoccaceae</taxon>
        <taxon>Rhodovulum</taxon>
    </lineage>
</organism>
<dbReference type="GO" id="GO:0008758">
    <property type="term" value="F:UDP-2,3-diacylglucosamine hydrolase activity"/>
    <property type="evidence" value="ECO:0007669"/>
    <property type="project" value="TreeGrafter"/>
</dbReference>
<dbReference type="PANTHER" id="PTHR34990:SF2">
    <property type="entry name" value="BLL8164 PROTEIN"/>
    <property type="match status" value="1"/>
</dbReference>
<proteinExistence type="predicted"/>